<dbReference type="Proteomes" id="UP000052167">
    <property type="component" value="Unassembled WGS sequence"/>
</dbReference>
<evidence type="ECO:0000313" key="2">
    <source>
        <dbReference type="Proteomes" id="UP000052167"/>
    </source>
</evidence>
<protein>
    <submittedName>
        <fullName evidence="1">Uncharacterized protein</fullName>
    </submittedName>
</protein>
<dbReference type="EMBL" id="JOKJ01000019">
    <property type="protein sequence ID" value="KEQ05610.1"/>
    <property type="molecule type" value="Genomic_DNA"/>
</dbReference>
<name>A0A922NY93_9HYPH</name>
<comment type="caution">
    <text evidence="1">The sequence shown here is derived from an EMBL/GenBank/DDBJ whole genome shotgun (WGS) entry which is preliminary data.</text>
</comment>
<dbReference type="OrthoDB" id="7355818at2"/>
<gene>
    <name evidence="1" type="ORF">GV68_08765</name>
</gene>
<dbReference type="AlphaFoldDB" id="A0A922NY93"/>
<reference evidence="1 2" key="1">
    <citation type="submission" date="2014-06" db="EMBL/GenBank/DDBJ databases">
        <title>Rhizobium pelagicum/R2-400B4.</title>
        <authorList>
            <person name="Kimes N.E."/>
            <person name="Lopez-Perez M."/>
        </authorList>
    </citation>
    <scope>NUCLEOTIDE SEQUENCE [LARGE SCALE GENOMIC DNA]</scope>
    <source>
        <strain evidence="1 2">R2-400B4</strain>
    </source>
</reference>
<proteinExistence type="predicted"/>
<sequence length="162" mass="18850">MHFTQFKELVVIPTLKYLDPEIPYSETAADLLMMTAAHESLRCRYIKQYQGPALGVFQMEPATEKDIFDNYLIYRAPLLNKIKALMSEQDNQLIVNLGYATAMARVHYFRDHKALPLQNEDNYSAYIESLGDYAKRVYNTKEGKATPARYVTDYENWKADLY</sequence>
<accession>A0A922NY93</accession>
<keyword evidence="2" id="KW-1185">Reference proteome</keyword>
<evidence type="ECO:0000313" key="1">
    <source>
        <dbReference type="EMBL" id="KEQ05610.1"/>
    </source>
</evidence>
<organism evidence="1 2">
    <name type="scientific">Pseudorhizobium pelagicum</name>
    <dbReference type="NCBI Taxonomy" id="1509405"/>
    <lineage>
        <taxon>Bacteria</taxon>
        <taxon>Pseudomonadati</taxon>
        <taxon>Pseudomonadota</taxon>
        <taxon>Alphaproteobacteria</taxon>
        <taxon>Hyphomicrobiales</taxon>
        <taxon>Rhizobiaceae</taxon>
        <taxon>Rhizobium/Agrobacterium group</taxon>
        <taxon>Pseudorhizobium</taxon>
    </lineage>
</organism>
<dbReference type="RefSeq" id="WP_037189822.1">
    <property type="nucleotide sequence ID" value="NZ_JOKJ01000019.1"/>
</dbReference>